<evidence type="ECO:0000256" key="1">
    <source>
        <dbReference type="ARBA" id="ARBA00004305"/>
    </source>
</evidence>
<evidence type="ECO:0000256" key="11">
    <source>
        <dbReference type="ARBA" id="ARBA00069760"/>
    </source>
</evidence>
<keyword evidence="8 12" id="KW-0030">Aminoacyl-tRNA synthetase</keyword>
<dbReference type="EC" id="6.1.1.2" evidence="3"/>
<accession>M5GBQ9</accession>
<dbReference type="HAMAP" id="MF_00140_B">
    <property type="entry name" value="Trp_tRNA_synth_B"/>
    <property type="match status" value="1"/>
</dbReference>
<dbReference type="PANTHER" id="PTHR43766">
    <property type="entry name" value="TRYPTOPHAN--TRNA LIGASE, MITOCHONDRIAL"/>
    <property type="match status" value="1"/>
</dbReference>
<dbReference type="NCBIfam" id="TIGR00233">
    <property type="entry name" value="trpS"/>
    <property type="match status" value="1"/>
</dbReference>
<dbReference type="FunFam" id="3.40.50.620:FF:000082">
    <property type="entry name" value="MSW1p Mitochondrial tryptophanyl-tRNA synthetase"/>
    <property type="match status" value="1"/>
</dbReference>
<dbReference type="GO" id="GO:0005524">
    <property type="term" value="F:ATP binding"/>
    <property type="evidence" value="ECO:0007669"/>
    <property type="project" value="UniProtKB-KW"/>
</dbReference>
<evidence type="ECO:0000256" key="8">
    <source>
        <dbReference type="ARBA" id="ARBA00023146"/>
    </source>
</evidence>
<keyword evidence="14" id="KW-1185">Reference proteome</keyword>
<sequence length="368" mass="40869">MASIIVKFGIIRYLSTHSLTRPRVVFSGIQPTGIPHLGNYLGAIQNWVQLQDTASANDKILYCIVGYHAITLPQDPVHLETERFNMLASLLACGIDPSKSLLYNQDQVPEHTELAWILNCITPMGWLYRMTTWKSKLAVARNANSEEEVNESMLNLGLLAYPVLQAADILLHKSTHIPVGEDQTQHLELAQDIARAFNHKFNTDIFPIPQQLSTPTKRVLSLRDPSQKMSKSAPSEKSRILITDDPAAISAKIRGAVTDSNPDITFDPTGRPGVSNLLSMLAACTTESSVADLDSTAQLYRGKQIQDLKRDVADAIIARVEPIRTEYERLRKDLAWLRDVSQAGDQEARGRVGQTMSEVKKILGLARH</sequence>
<dbReference type="Gene3D" id="3.40.50.620">
    <property type="entry name" value="HUPs"/>
    <property type="match status" value="1"/>
</dbReference>
<evidence type="ECO:0000313" key="13">
    <source>
        <dbReference type="EMBL" id="EJU05865.1"/>
    </source>
</evidence>
<dbReference type="GO" id="GO:0004830">
    <property type="term" value="F:tryptophan-tRNA ligase activity"/>
    <property type="evidence" value="ECO:0007669"/>
    <property type="project" value="UniProtKB-EC"/>
</dbReference>
<proteinExistence type="inferred from homology"/>
<dbReference type="OrthoDB" id="15808at2759"/>
<evidence type="ECO:0000313" key="14">
    <source>
        <dbReference type="Proteomes" id="UP000030653"/>
    </source>
</evidence>
<dbReference type="FunFam" id="1.10.240.10:FF:000002">
    <property type="entry name" value="Tryptophan--tRNA ligase"/>
    <property type="match status" value="1"/>
</dbReference>
<dbReference type="GO" id="GO:0070183">
    <property type="term" value="P:mitochondrial tryptophanyl-tRNA aminoacylation"/>
    <property type="evidence" value="ECO:0007669"/>
    <property type="project" value="TreeGrafter"/>
</dbReference>
<comment type="subcellular location">
    <subcellularLocation>
        <location evidence="1">Mitochondrion matrix</location>
    </subcellularLocation>
</comment>
<evidence type="ECO:0000256" key="6">
    <source>
        <dbReference type="ARBA" id="ARBA00022840"/>
    </source>
</evidence>
<dbReference type="Gene3D" id="1.10.240.10">
    <property type="entry name" value="Tyrosyl-Transfer RNA Synthetase"/>
    <property type="match status" value="1"/>
</dbReference>
<dbReference type="PANTHER" id="PTHR43766:SF1">
    <property type="entry name" value="TRYPTOPHAN--TRNA LIGASE, MITOCHONDRIAL"/>
    <property type="match status" value="1"/>
</dbReference>
<dbReference type="InterPro" id="IPR001412">
    <property type="entry name" value="aa-tRNA-synth_I_CS"/>
</dbReference>
<keyword evidence="5 12" id="KW-0547">Nucleotide-binding</keyword>
<dbReference type="SUPFAM" id="SSF52374">
    <property type="entry name" value="Nucleotidylyl transferase"/>
    <property type="match status" value="1"/>
</dbReference>
<evidence type="ECO:0000256" key="4">
    <source>
        <dbReference type="ARBA" id="ARBA00022598"/>
    </source>
</evidence>
<keyword evidence="4 12" id="KW-0436">Ligase</keyword>
<dbReference type="PROSITE" id="PS00178">
    <property type="entry name" value="AA_TRNA_LIGASE_I"/>
    <property type="match status" value="1"/>
</dbReference>
<dbReference type="Pfam" id="PF00579">
    <property type="entry name" value="tRNA-synt_1b"/>
    <property type="match status" value="1"/>
</dbReference>
<dbReference type="CDD" id="cd00806">
    <property type="entry name" value="TrpRS_core"/>
    <property type="match status" value="1"/>
</dbReference>
<dbReference type="HOGENOM" id="CLU_029244_1_3_1"/>
<dbReference type="RefSeq" id="XP_040632759.1">
    <property type="nucleotide sequence ID" value="XM_040777117.1"/>
</dbReference>
<dbReference type="InterPro" id="IPR050203">
    <property type="entry name" value="Trp-tRNA_synthetase"/>
</dbReference>
<name>M5GBQ9_DACPD</name>
<comment type="similarity">
    <text evidence="2 12">Belongs to the class-I aminoacyl-tRNA synthetase family.</text>
</comment>
<organism evidence="13 14">
    <name type="scientific">Dacryopinax primogenitus (strain DJM 731)</name>
    <name type="common">Brown rot fungus</name>
    <dbReference type="NCBI Taxonomy" id="1858805"/>
    <lineage>
        <taxon>Eukaryota</taxon>
        <taxon>Fungi</taxon>
        <taxon>Dikarya</taxon>
        <taxon>Basidiomycota</taxon>
        <taxon>Agaricomycotina</taxon>
        <taxon>Dacrymycetes</taxon>
        <taxon>Dacrymycetales</taxon>
        <taxon>Dacrymycetaceae</taxon>
        <taxon>Dacryopinax</taxon>
    </lineage>
</organism>
<evidence type="ECO:0000256" key="5">
    <source>
        <dbReference type="ARBA" id="ARBA00022741"/>
    </source>
</evidence>
<dbReference type="Proteomes" id="UP000030653">
    <property type="component" value="Unassembled WGS sequence"/>
</dbReference>
<protein>
    <recommendedName>
        <fullName evidence="11">Tryptophan--tRNA ligase, mitochondrial</fullName>
        <ecNumber evidence="3">6.1.1.2</ecNumber>
    </recommendedName>
    <alternativeName>
        <fullName evidence="9">Tryptophanyl-tRNA synthetase</fullName>
    </alternativeName>
</protein>
<dbReference type="PRINTS" id="PR01039">
    <property type="entry name" value="TRNASYNTHTRP"/>
</dbReference>
<keyword evidence="6 12" id="KW-0067">ATP-binding</keyword>
<dbReference type="AlphaFoldDB" id="M5GBQ9"/>
<dbReference type="GO" id="GO:0005759">
    <property type="term" value="C:mitochondrial matrix"/>
    <property type="evidence" value="ECO:0007669"/>
    <property type="project" value="UniProtKB-SubCell"/>
</dbReference>
<keyword evidence="7 12" id="KW-0648">Protein biosynthesis</keyword>
<dbReference type="InterPro" id="IPR002306">
    <property type="entry name" value="Trp-tRNA-ligase"/>
</dbReference>
<evidence type="ECO:0000256" key="2">
    <source>
        <dbReference type="ARBA" id="ARBA00005594"/>
    </source>
</evidence>
<evidence type="ECO:0000256" key="3">
    <source>
        <dbReference type="ARBA" id="ARBA00013161"/>
    </source>
</evidence>
<dbReference type="InterPro" id="IPR014729">
    <property type="entry name" value="Rossmann-like_a/b/a_fold"/>
</dbReference>
<evidence type="ECO:0000256" key="7">
    <source>
        <dbReference type="ARBA" id="ARBA00022917"/>
    </source>
</evidence>
<dbReference type="OMA" id="GWGQFKP"/>
<reference evidence="13 14" key="1">
    <citation type="journal article" date="2012" name="Science">
        <title>The Paleozoic origin of enzymatic lignin decomposition reconstructed from 31 fungal genomes.</title>
        <authorList>
            <person name="Floudas D."/>
            <person name="Binder M."/>
            <person name="Riley R."/>
            <person name="Barry K."/>
            <person name="Blanchette R.A."/>
            <person name="Henrissat B."/>
            <person name="Martinez A.T."/>
            <person name="Otillar R."/>
            <person name="Spatafora J.W."/>
            <person name="Yadav J.S."/>
            <person name="Aerts A."/>
            <person name="Benoit I."/>
            <person name="Boyd A."/>
            <person name="Carlson A."/>
            <person name="Copeland A."/>
            <person name="Coutinho P.M."/>
            <person name="de Vries R.P."/>
            <person name="Ferreira P."/>
            <person name="Findley K."/>
            <person name="Foster B."/>
            <person name="Gaskell J."/>
            <person name="Glotzer D."/>
            <person name="Gorecki P."/>
            <person name="Heitman J."/>
            <person name="Hesse C."/>
            <person name="Hori C."/>
            <person name="Igarashi K."/>
            <person name="Jurgens J.A."/>
            <person name="Kallen N."/>
            <person name="Kersten P."/>
            <person name="Kohler A."/>
            <person name="Kuees U."/>
            <person name="Kumar T.K.A."/>
            <person name="Kuo A."/>
            <person name="LaButti K."/>
            <person name="Larrondo L.F."/>
            <person name="Lindquist E."/>
            <person name="Ling A."/>
            <person name="Lombard V."/>
            <person name="Lucas S."/>
            <person name="Lundell T."/>
            <person name="Martin R."/>
            <person name="McLaughlin D.J."/>
            <person name="Morgenstern I."/>
            <person name="Morin E."/>
            <person name="Murat C."/>
            <person name="Nagy L.G."/>
            <person name="Nolan M."/>
            <person name="Ohm R.A."/>
            <person name="Patyshakuliyeva A."/>
            <person name="Rokas A."/>
            <person name="Ruiz-Duenas F.J."/>
            <person name="Sabat G."/>
            <person name="Salamov A."/>
            <person name="Samejima M."/>
            <person name="Schmutz J."/>
            <person name="Slot J.C."/>
            <person name="St John F."/>
            <person name="Stenlid J."/>
            <person name="Sun H."/>
            <person name="Sun S."/>
            <person name="Syed K."/>
            <person name="Tsang A."/>
            <person name="Wiebenga A."/>
            <person name="Young D."/>
            <person name="Pisabarro A."/>
            <person name="Eastwood D.C."/>
            <person name="Martin F."/>
            <person name="Cullen D."/>
            <person name="Grigoriev I.V."/>
            <person name="Hibbett D.S."/>
        </authorList>
    </citation>
    <scope>NUCLEOTIDE SEQUENCE [LARGE SCALE GENOMIC DNA]</scope>
    <source>
        <strain evidence="13 14">DJM-731 SS1</strain>
    </source>
</reference>
<evidence type="ECO:0000256" key="9">
    <source>
        <dbReference type="ARBA" id="ARBA00030268"/>
    </source>
</evidence>
<dbReference type="InterPro" id="IPR024109">
    <property type="entry name" value="Trp-tRNA-ligase_bac-type"/>
</dbReference>
<dbReference type="EMBL" id="JH795856">
    <property type="protein sequence ID" value="EJU05865.1"/>
    <property type="molecule type" value="Genomic_DNA"/>
</dbReference>
<dbReference type="GeneID" id="63692179"/>
<dbReference type="STRING" id="1858805.M5GBQ9"/>
<evidence type="ECO:0000256" key="12">
    <source>
        <dbReference type="RuleBase" id="RU363036"/>
    </source>
</evidence>
<comment type="catalytic activity">
    <reaction evidence="10">
        <text>tRNA(Trp) + L-tryptophan + ATP = L-tryptophyl-tRNA(Trp) + AMP + diphosphate + H(+)</text>
        <dbReference type="Rhea" id="RHEA:24080"/>
        <dbReference type="Rhea" id="RHEA-COMP:9671"/>
        <dbReference type="Rhea" id="RHEA-COMP:9705"/>
        <dbReference type="ChEBI" id="CHEBI:15378"/>
        <dbReference type="ChEBI" id="CHEBI:30616"/>
        <dbReference type="ChEBI" id="CHEBI:33019"/>
        <dbReference type="ChEBI" id="CHEBI:57912"/>
        <dbReference type="ChEBI" id="CHEBI:78442"/>
        <dbReference type="ChEBI" id="CHEBI:78535"/>
        <dbReference type="ChEBI" id="CHEBI:456215"/>
        <dbReference type="EC" id="6.1.1.2"/>
    </reaction>
</comment>
<evidence type="ECO:0000256" key="10">
    <source>
        <dbReference type="ARBA" id="ARBA00049929"/>
    </source>
</evidence>
<dbReference type="InterPro" id="IPR002305">
    <property type="entry name" value="aa-tRNA-synth_Ic"/>
</dbReference>
<gene>
    <name evidence="13" type="ORF">DACRYDRAFT_93028</name>
</gene>